<evidence type="ECO:0000313" key="1">
    <source>
        <dbReference type="EMBL" id="MBX26033.1"/>
    </source>
</evidence>
<accession>A0A2P2M744</accession>
<protein>
    <submittedName>
        <fullName evidence="1">Uncharacterized protein MANES_01G227500</fullName>
    </submittedName>
</protein>
<reference evidence="1" key="1">
    <citation type="submission" date="2018-02" db="EMBL/GenBank/DDBJ databases">
        <title>Rhizophora mucronata_Transcriptome.</title>
        <authorList>
            <person name="Meera S.P."/>
            <person name="Sreeshan A."/>
            <person name="Augustine A."/>
        </authorList>
    </citation>
    <scope>NUCLEOTIDE SEQUENCE</scope>
    <source>
        <tissue evidence="1">Leaf</tissue>
    </source>
</reference>
<organism evidence="1">
    <name type="scientific">Rhizophora mucronata</name>
    <name type="common">Asiatic mangrove</name>
    <dbReference type="NCBI Taxonomy" id="61149"/>
    <lineage>
        <taxon>Eukaryota</taxon>
        <taxon>Viridiplantae</taxon>
        <taxon>Streptophyta</taxon>
        <taxon>Embryophyta</taxon>
        <taxon>Tracheophyta</taxon>
        <taxon>Spermatophyta</taxon>
        <taxon>Magnoliopsida</taxon>
        <taxon>eudicotyledons</taxon>
        <taxon>Gunneridae</taxon>
        <taxon>Pentapetalae</taxon>
        <taxon>rosids</taxon>
        <taxon>fabids</taxon>
        <taxon>Malpighiales</taxon>
        <taxon>Rhizophoraceae</taxon>
        <taxon>Rhizophora</taxon>
    </lineage>
</organism>
<name>A0A2P2M744_RHIMU</name>
<proteinExistence type="predicted"/>
<dbReference type="EMBL" id="GGEC01045549">
    <property type="protein sequence ID" value="MBX26033.1"/>
    <property type="molecule type" value="Transcribed_RNA"/>
</dbReference>
<dbReference type="AlphaFoldDB" id="A0A2P2M744"/>
<sequence>MIGLCPTSRLSMGSSRSWSPYNCTAITRACNYVVMTEPGIFEFWDMVILITVRY</sequence>